<dbReference type="InterPro" id="IPR023198">
    <property type="entry name" value="PGP-like_dom2"/>
</dbReference>
<dbReference type="InterPro" id="IPR036412">
    <property type="entry name" value="HAD-like_sf"/>
</dbReference>
<dbReference type="AlphaFoldDB" id="A0A1G7XJ04"/>
<dbReference type="SFLD" id="SFLDS00003">
    <property type="entry name" value="Haloacid_Dehalogenase"/>
    <property type="match status" value="1"/>
</dbReference>
<organism evidence="1 2">
    <name type="scientific">Sinosporangium album</name>
    <dbReference type="NCBI Taxonomy" id="504805"/>
    <lineage>
        <taxon>Bacteria</taxon>
        <taxon>Bacillati</taxon>
        <taxon>Actinomycetota</taxon>
        <taxon>Actinomycetes</taxon>
        <taxon>Streptosporangiales</taxon>
        <taxon>Streptosporangiaceae</taxon>
        <taxon>Sinosporangium</taxon>
    </lineage>
</organism>
<dbReference type="SFLD" id="SFLDG01129">
    <property type="entry name" value="C1.5:_HAD__Beta-PGM__Phosphata"/>
    <property type="match status" value="1"/>
</dbReference>
<protein>
    <submittedName>
        <fullName evidence="1">Phosphoglycolate phosphatase, HAD superfamily</fullName>
    </submittedName>
</protein>
<evidence type="ECO:0000313" key="2">
    <source>
        <dbReference type="Proteomes" id="UP000198923"/>
    </source>
</evidence>
<dbReference type="Proteomes" id="UP000198923">
    <property type="component" value="Unassembled WGS sequence"/>
</dbReference>
<dbReference type="Gene3D" id="3.40.50.1000">
    <property type="entry name" value="HAD superfamily/HAD-like"/>
    <property type="match status" value="1"/>
</dbReference>
<dbReference type="EMBL" id="FNCN01000008">
    <property type="protein sequence ID" value="SDG84195.1"/>
    <property type="molecule type" value="Genomic_DNA"/>
</dbReference>
<accession>A0A1G7XJ04</accession>
<evidence type="ECO:0000313" key="1">
    <source>
        <dbReference type="EMBL" id="SDG84195.1"/>
    </source>
</evidence>
<name>A0A1G7XJ04_9ACTN</name>
<gene>
    <name evidence="1" type="ORF">SAMN05421505_108217</name>
</gene>
<dbReference type="Gene3D" id="1.10.150.240">
    <property type="entry name" value="Putative phosphatase, domain 2"/>
    <property type="match status" value="1"/>
</dbReference>
<dbReference type="Pfam" id="PF12710">
    <property type="entry name" value="HAD"/>
    <property type="match status" value="1"/>
</dbReference>
<dbReference type="OrthoDB" id="9781769at2"/>
<proteinExistence type="predicted"/>
<dbReference type="SUPFAM" id="SSF56784">
    <property type="entry name" value="HAD-like"/>
    <property type="match status" value="1"/>
</dbReference>
<sequence>MTADVPAVLVLWDVDHTLIENGGVSKETYAGAFELVTGQPAEYRAETDGRTDLEIMTNLLVRHGIEVTDSHATMIPEALRASLAARRERLRELGYGLPGAREAITALSGISGVIQSVLTGNIQPNAFVKVEAFELHHGLDFEVGGYGSDDIVRANLVEVARERARAKYGVDLRASTTILIGDTVRDIQAARNGGAIAIGVASGPNTVEELLAEGAEVALPDLVDAAALVQGVSAIQARAAVA</sequence>
<dbReference type="STRING" id="504805.SAMN05421505_108217"/>
<keyword evidence="2" id="KW-1185">Reference proteome</keyword>
<dbReference type="RefSeq" id="WP_093170286.1">
    <property type="nucleotide sequence ID" value="NZ_FNCN01000008.1"/>
</dbReference>
<reference evidence="1 2" key="1">
    <citation type="submission" date="2016-10" db="EMBL/GenBank/DDBJ databases">
        <authorList>
            <person name="de Groot N.N."/>
        </authorList>
    </citation>
    <scope>NUCLEOTIDE SEQUENCE [LARGE SCALE GENOMIC DNA]</scope>
    <source>
        <strain evidence="1 2">CPCC 201354</strain>
    </source>
</reference>
<dbReference type="InterPro" id="IPR023214">
    <property type="entry name" value="HAD_sf"/>
</dbReference>